<evidence type="ECO:0000313" key="1">
    <source>
        <dbReference type="EMBL" id="GEO97971.1"/>
    </source>
</evidence>
<dbReference type="Proteomes" id="UP000321258">
    <property type="component" value="Unassembled WGS sequence"/>
</dbReference>
<accession>A0A512IJW7</accession>
<keyword evidence="2" id="KW-1185">Reference proteome</keyword>
<dbReference type="AlphaFoldDB" id="A0A512IJW7"/>
<protein>
    <recommendedName>
        <fullName evidence="3">PIN domain-containing protein</fullName>
    </recommendedName>
</protein>
<dbReference type="InterPro" id="IPR029060">
    <property type="entry name" value="PIN-like_dom_sf"/>
</dbReference>
<proteinExistence type="predicted"/>
<dbReference type="OrthoDB" id="163436at2"/>
<name>A0A512IJW7_9HYPH</name>
<comment type="caution">
    <text evidence="1">The sequence shown here is derived from an EMBL/GenBank/DDBJ whole genome shotgun (WGS) entry which is preliminary data.</text>
</comment>
<evidence type="ECO:0008006" key="3">
    <source>
        <dbReference type="Google" id="ProtNLM"/>
    </source>
</evidence>
<dbReference type="RefSeq" id="WP_147076267.1">
    <property type="nucleotide sequence ID" value="NZ_BJZT01000004.1"/>
</dbReference>
<evidence type="ECO:0000313" key="2">
    <source>
        <dbReference type="Proteomes" id="UP000321258"/>
    </source>
</evidence>
<gene>
    <name evidence="1" type="ORF">MHA02_03590</name>
</gene>
<dbReference type="EMBL" id="BJZT01000004">
    <property type="protein sequence ID" value="GEO97971.1"/>
    <property type="molecule type" value="Genomic_DNA"/>
</dbReference>
<sequence length="124" mass="14356">MTRKNGILSLSARDSARLNRQILSKLIRWVLKNEQHRPIAEIREDIARLRVWGDMPLADDELDITWAVRTALGYPWFDCRLIAASVARGCRYFLTEDMAHGATFETVTLINPFRMSPDELLLRN</sequence>
<dbReference type="SUPFAM" id="SSF88723">
    <property type="entry name" value="PIN domain-like"/>
    <property type="match status" value="1"/>
</dbReference>
<reference evidence="1 2" key="1">
    <citation type="submission" date="2019-07" db="EMBL/GenBank/DDBJ databases">
        <title>Whole genome shotgun sequence of Methylobacterium haplocladii NBRC 107714.</title>
        <authorList>
            <person name="Hosoyama A."/>
            <person name="Uohara A."/>
            <person name="Ohji S."/>
            <person name="Ichikawa N."/>
        </authorList>
    </citation>
    <scope>NUCLEOTIDE SEQUENCE [LARGE SCALE GENOMIC DNA]</scope>
    <source>
        <strain evidence="1 2">NBRC 107714</strain>
    </source>
</reference>
<organism evidence="1 2">
    <name type="scientific">Methylobacterium haplocladii</name>
    <dbReference type="NCBI Taxonomy" id="1176176"/>
    <lineage>
        <taxon>Bacteria</taxon>
        <taxon>Pseudomonadati</taxon>
        <taxon>Pseudomonadota</taxon>
        <taxon>Alphaproteobacteria</taxon>
        <taxon>Hyphomicrobiales</taxon>
        <taxon>Methylobacteriaceae</taxon>
        <taxon>Methylobacterium</taxon>
    </lineage>
</organism>